<dbReference type="FunFam" id="1.10.510.10:FF:000384">
    <property type="entry name" value="G-type lectin S-receptor-like serine/threonine-protein kinase"/>
    <property type="match status" value="1"/>
</dbReference>
<dbReference type="InterPro" id="IPR008271">
    <property type="entry name" value="Ser/Thr_kinase_AS"/>
</dbReference>
<comment type="catalytic activity">
    <reaction evidence="17 19">
        <text>L-threonyl-[protein] + ATP = O-phospho-L-threonyl-[protein] + ADP + H(+)</text>
        <dbReference type="Rhea" id="RHEA:46608"/>
        <dbReference type="Rhea" id="RHEA-COMP:11060"/>
        <dbReference type="Rhea" id="RHEA-COMP:11605"/>
        <dbReference type="ChEBI" id="CHEBI:15378"/>
        <dbReference type="ChEBI" id="CHEBI:30013"/>
        <dbReference type="ChEBI" id="CHEBI:30616"/>
        <dbReference type="ChEBI" id="CHEBI:61977"/>
        <dbReference type="ChEBI" id="CHEBI:456216"/>
        <dbReference type="EC" id="2.7.11.1"/>
    </reaction>
</comment>
<keyword evidence="26" id="KW-1185">Reference proteome</keyword>
<dbReference type="SUPFAM" id="SSF56112">
    <property type="entry name" value="Protein kinase-like (PK-like)"/>
    <property type="match status" value="1"/>
</dbReference>
<keyword evidence="3 19" id="KW-0723">Serine/threonine-protein kinase</keyword>
<evidence type="ECO:0000256" key="14">
    <source>
        <dbReference type="ARBA" id="ARBA00023157"/>
    </source>
</evidence>
<proteinExistence type="inferred from homology"/>
<dbReference type="eggNOG" id="ENOG502QRWA">
    <property type="taxonomic scope" value="Eukaryota"/>
</dbReference>
<keyword evidence="5 21" id="KW-0812">Transmembrane</keyword>
<keyword evidence="15" id="KW-0675">Receptor</keyword>
<dbReference type="PIRSF" id="PIRSF000641">
    <property type="entry name" value="SRK"/>
    <property type="match status" value="1"/>
</dbReference>
<dbReference type="InterPro" id="IPR036426">
    <property type="entry name" value="Bulb-type_lectin_dom_sf"/>
</dbReference>
<feature type="compositionally biased region" description="Polar residues" evidence="20">
    <location>
        <begin position="748"/>
        <end position="759"/>
    </location>
</feature>
<evidence type="ECO:0000256" key="1">
    <source>
        <dbReference type="ARBA" id="ARBA00004251"/>
    </source>
</evidence>
<keyword evidence="8" id="KW-0677">Repeat</keyword>
<sequence length="759" mass="82428">MKSKSFIYVILFFAFCFSLTAAQISPGSSLSASNPNQTWPSPNNTFYVGFTQLGSAYLPAINYNGGVAVWTAGDASMAVDANGAFHFRLNGTLQLVNGSGSVIWDSNTGHLGVNSASLDDSGNLALKNGSGASVWSSFENPTDTIVPNQNLTENQTLKSGFYSFKVLDSGNLTLTWNNSVIYWNEGLNSSIDSNLSSPVLGLQPIGILSISDVSLTSDYIVAYSNDYAEGSDILRFLKLDSDGNLRIYSSASGSGTITMRWSALADQCQVFGYCGNLGICSYNASSLNPTCGCPSQNFEFVDENDSRKGCKRKVEIENCPGSATMLEMNHAEFLTYQPELTSQVFFVGISACRLNCLVSSSCVASTSLSDGTGLCYLKTPNFVSGYQNPALPSTSYVKVCGPVQPNPSAVLQIAGNSKRSLRVWVVCVVVVVTLIGLIAIEGGLWWCCCRNSSKFGSLSAQYALLEYASEGRHRLLVYEFMRNGSLDNFLFAADEQSGNLLNWEHRFSIALGTARGITYLHEECRDCIVHCDIKPENILLDENYNAKVSDFGLAKLINPKDHRYRTLKSVRGTRGYLAPEWLANLPITSKSDVYSYGMVLLEIVSGRRNFEVSEETYRKKFSMWAFEQFEMGNMSAIVDKRLTEEDVDMEQATRAIQVSLWCIQEQPSQRPMMGKVVQMLEGITDIEKPPAPKLISESSANGTSINMSSNGSALSTFAGSASAPAASSFSSFQTIAVSPLPSAKNTEKASSSLLSSDLN</sequence>
<protein>
    <recommendedName>
        <fullName evidence="19">Receptor-like serine/threonine-protein kinase</fullName>
        <ecNumber evidence="19">2.7.11.1</ecNumber>
    </recommendedName>
</protein>
<keyword evidence="9 19" id="KW-0547">Nucleotide-binding</keyword>
<comment type="catalytic activity">
    <reaction evidence="18 19">
        <text>L-seryl-[protein] + ATP = O-phospho-L-seryl-[protein] + ADP + H(+)</text>
        <dbReference type="Rhea" id="RHEA:17989"/>
        <dbReference type="Rhea" id="RHEA-COMP:9863"/>
        <dbReference type="Rhea" id="RHEA-COMP:11604"/>
        <dbReference type="ChEBI" id="CHEBI:15378"/>
        <dbReference type="ChEBI" id="CHEBI:29999"/>
        <dbReference type="ChEBI" id="CHEBI:30616"/>
        <dbReference type="ChEBI" id="CHEBI:83421"/>
        <dbReference type="ChEBI" id="CHEBI:456216"/>
        <dbReference type="EC" id="2.7.11.1"/>
    </reaction>
</comment>
<dbReference type="Proteomes" id="UP000008311">
    <property type="component" value="Unassembled WGS sequence"/>
</dbReference>
<dbReference type="PROSITE" id="PS50927">
    <property type="entry name" value="BULB_LECTIN"/>
    <property type="match status" value="2"/>
</dbReference>
<evidence type="ECO:0000256" key="8">
    <source>
        <dbReference type="ARBA" id="ARBA00022737"/>
    </source>
</evidence>
<dbReference type="GO" id="GO:0005524">
    <property type="term" value="F:ATP binding"/>
    <property type="evidence" value="ECO:0007669"/>
    <property type="project" value="UniProtKB-KW"/>
</dbReference>
<evidence type="ECO:0000256" key="12">
    <source>
        <dbReference type="ARBA" id="ARBA00022989"/>
    </source>
</evidence>
<evidence type="ECO:0000256" key="20">
    <source>
        <dbReference type="SAM" id="MobiDB-lite"/>
    </source>
</evidence>
<feature type="transmembrane region" description="Helical" evidence="21">
    <location>
        <begin position="423"/>
        <end position="447"/>
    </location>
</feature>
<dbReference type="GO" id="GO:0048544">
    <property type="term" value="P:recognition of pollen"/>
    <property type="evidence" value="ECO:0007669"/>
    <property type="project" value="InterPro"/>
</dbReference>
<dbReference type="InterPro" id="IPR000858">
    <property type="entry name" value="S_locus_glycoprot_dom"/>
</dbReference>
<dbReference type="InterPro" id="IPR000719">
    <property type="entry name" value="Prot_kinase_dom"/>
</dbReference>
<dbReference type="InterPro" id="IPR001480">
    <property type="entry name" value="Bulb-type_lectin_dom"/>
</dbReference>
<evidence type="ECO:0000256" key="17">
    <source>
        <dbReference type="ARBA" id="ARBA00047899"/>
    </source>
</evidence>
<dbReference type="Gene3D" id="2.90.10.10">
    <property type="entry name" value="Bulb-type lectin domain"/>
    <property type="match status" value="2"/>
</dbReference>
<keyword evidence="7" id="KW-0430">Lectin</keyword>
<evidence type="ECO:0000256" key="15">
    <source>
        <dbReference type="ARBA" id="ARBA00023170"/>
    </source>
</evidence>
<evidence type="ECO:0000256" key="22">
    <source>
        <dbReference type="SAM" id="SignalP"/>
    </source>
</evidence>
<feature type="domain" description="Bulb-type lectin" evidence="24">
    <location>
        <begin position="142"/>
        <end position="260"/>
    </location>
</feature>
<dbReference type="PANTHER" id="PTHR47974:SF9">
    <property type="entry name" value="RECEPTOR-LIKE SERINE_THREONINE-PROTEIN KINASE"/>
    <property type="match status" value="1"/>
</dbReference>
<gene>
    <name evidence="25" type="ORF">RCOM_0664210</name>
</gene>
<evidence type="ECO:0000256" key="18">
    <source>
        <dbReference type="ARBA" id="ARBA00048679"/>
    </source>
</evidence>
<dbReference type="SMART" id="SM00108">
    <property type="entry name" value="B_lectin"/>
    <property type="match status" value="1"/>
</dbReference>
<evidence type="ECO:0000256" key="4">
    <source>
        <dbReference type="ARBA" id="ARBA00022679"/>
    </source>
</evidence>
<evidence type="ECO:0000256" key="6">
    <source>
        <dbReference type="ARBA" id="ARBA00022729"/>
    </source>
</evidence>
<evidence type="ECO:0000256" key="19">
    <source>
        <dbReference type="PIRNR" id="PIRNR000641"/>
    </source>
</evidence>
<comment type="subcellular location">
    <subcellularLocation>
        <location evidence="1">Cell membrane</location>
        <topology evidence="1">Single-pass type I membrane protein</topology>
    </subcellularLocation>
</comment>
<keyword evidence="12 21" id="KW-1133">Transmembrane helix</keyword>
<dbReference type="GO" id="GO:0004674">
    <property type="term" value="F:protein serine/threonine kinase activity"/>
    <property type="evidence" value="ECO:0007669"/>
    <property type="project" value="UniProtKB-KW"/>
</dbReference>
<evidence type="ECO:0000256" key="5">
    <source>
        <dbReference type="ARBA" id="ARBA00022692"/>
    </source>
</evidence>
<keyword evidence="10 19" id="KW-0418">Kinase</keyword>
<feature type="chain" id="PRO_5005666393" description="Receptor-like serine/threonine-protein kinase" evidence="22">
    <location>
        <begin position="23"/>
        <end position="759"/>
    </location>
</feature>
<dbReference type="PROSITE" id="PS50011">
    <property type="entry name" value="PROTEIN_KINASE_DOM"/>
    <property type="match status" value="1"/>
</dbReference>
<dbReference type="Pfam" id="PF00069">
    <property type="entry name" value="Pkinase"/>
    <property type="match status" value="1"/>
</dbReference>
<keyword evidence="11 19" id="KW-0067">ATP-binding</keyword>
<evidence type="ECO:0000256" key="9">
    <source>
        <dbReference type="ARBA" id="ARBA00022741"/>
    </source>
</evidence>
<evidence type="ECO:0000256" key="21">
    <source>
        <dbReference type="SAM" id="Phobius"/>
    </source>
</evidence>
<keyword evidence="6 22" id="KW-0732">Signal</keyword>
<keyword evidence="14" id="KW-1015">Disulfide bond</keyword>
<evidence type="ECO:0000256" key="16">
    <source>
        <dbReference type="ARBA" id="ARBA00023180"/>
    </source>
</evidence>
<evidence type="ECO:0000313" key="25">
    <source>
        <dbReference type="EMBL" id="EEF29067.1"/>
    </source>
</evidence>
<evidence type="ECO:0000256" key="10">
    <source>
        <dbReference type="ARBA" id="ARBA00022777"/>
    </source>
</evidence>
<dbReference type="Pfam" id="PF01453">
    <property type="entry name" value="B_lectin"/>
    <property type="match status" value="1"/>
</dbReference>
<feature type="region of interest" description="Disordered" evidence="20">
    <location>
        <begin position="740"/>
        <end position="759"/>
    </location>
</feature>
<dbReference type="GO" id="GO:0106310">
    <property type="term" value="F:protein serine kinase activity"/>
    <property type="evidence" value="ECO:0007669"/>
    <property type="project" value="RHEA"/>
</dbReference>
<name>B9T4Z1_RICCO</name>
<feature type="domain" description="Protein kinase" evidence="23">
    <location>
        <begin position="376"/>
        <end position="683"/>
    </location>
</feature>
<dbReference type="AlphaFoldDB" id="B9T4Z1"/>
<keyword evidence="16" id="KW-0325">Glycoprotein</keyword>
<dbReference type="PROSITE" id="PS00108">
    <property type="entry name" value="PROTEIN_KINASE_ST"/>
    <property type="match status" value="1"/>
</dbReference>
<dbReference type="GO" id="GO:0005886">
    <property type="term" value="C:plasma membrane"/>
    <property type="evidence" value="ECO:0007669"/>
    <property type="project" value="UniProtKB-SubCell"/>
</dbReference>
<dbReference type="GO" id="GO:0030246">
    <property type="term" value="F:carbohydrate binding"/>
    <property type="evidence" value="ECO:0007669"/>
    <property type="project" value="UniProtKB-KW"/>
</dbReference>
<dbReference type="EMBL" id="EQ974499">
    <property type="protein sequence ID" value="EEF29067.1"/>
    <property type="molecule type" value="Genomic_DNA"/>
</dbReference>
<reference evidence="26" key="1">
    <citation type="journal article" date="2010" name="Nat. Biotechnol.">
        <title>Draft genome sequence of the oilseed species Ricinus communis.</title>
        <authorList>
            <person name="Chan A.P."/>
            <person name="Crabtree J."/>
            <person name="Zhao Q."/>
            <person name="Lorenzi H."/>
            <person name="Orvis J."/>
            <person name="Puiu D."/>
            <person name="Melake-Berhan A."/>
            <person name="Jones K.M."/>
            <person name="Redman J."/>
            <person name="Chen G."/>
            <person name="Cahoon E.B."/>
            <person name="Gedil M."/>
            <person name="Stanke M."/>
            <person name="Haas B.J."/>
            <person name="Wortman J.R."/>
            <person name="Fraser-Liggett C.M."/>
            <person name="Ravel J."/>
            <person name="Rabinowicz P.D."/>
        </authorList>
    </citation>
    <scope>NUCLEOTIDE SEQUENCE [LARGE SCALE GENOMIC DNA]</scope>
    <source>
        <strain evidence="26">cv. Hale</strain>
    </source>
</reference>
<evidence type="ECO:0000259" key="24">
    <source>
        <dbReference type="PROSITE" id="PS50927"/>
    </source>
</evidence>
<keyword evidence="4 19" id="KW-0808">Transferase</keyword>
<dbReference type="PANTHER" id="PTHR47974">
    <property type="entry name" value="OS07G0415500 PROTEIN"/>
    <property type="match status" value="1"/>
</dbReference>
<feature type="domain" description="Bulb-type lectin" evidence="24">
    <location>
        <begin position="15"/>
        <end position="139"/>
    </location>
</feature>
<evidence type="ECO:0000313" key="26">
    <source>
        <dbReference type="Proteomes" id="UP000008311"/>
    </source>
</evidence>
<dbReference type="FunFam" id="2.90.10.10:FF:000025">
    <property type="entry name" value="G-type lectin S-receptor-like serine/threonine-protein kinase"/>
    <property type="match status" value="1"/>
</dbReference>
<dbReference type="InterPro" id="IPR024171">
    <property type="entry name" value="SRK-like_kinase"/>
</dbReference>
<comment type="similarity">
    <text evidence="19">Belongs to the protein kinase superfamily. Ser/Thr protein kinase family.</text>
</comment>
<evidence type="ECO:0000256" key="13">
    <source>
        <dbReference type="ARBA" id="ARBA00023136"/>
    </source>
</evidence>
<dbReference type="InParanoid" id="B9T4Z1"/>
<dbReference type="FunFam" id="2.90.10.10:FF:000016">
    <property type="entry name" value="G-type lectin S-receptor-like serine/threonine-protein kinase"/>
    <property type="match status" value="1"/>
</dbReference>
<evidence type="ECO:0000259" key="23">
    <source>
        <dbReference type="PROSITE" id="PS50011"/>
    </source>
</evidence>
<dbReference type="Pfam" id="PF00954">
    <property type="entry name" value="S_locus_glycop"/>
    <property type="match status" value="1"/>
</dbReference>
<keyword evidence="13 21" id="KW-0472">Membrane</keyword>
<evidence type="ECO:0000256" key="11">
    <source>
        <dbReference type="ARBA" id="ARBA00022840"/>
    </source>
</evidence>
<dbReference type="EC" id="2.7.11.1" evidence="19"/>
<keyword evidence="2" id="KW-1003">Cell membrane</keyword>
<evidence type="ECO:0000256" key="7">
    <source>
        <dbReference type="ARBA" id="ARBA00022734"/>
    </source>
</evidence>
<dbReference type="SUPFAM" id="SSF51110">
    <property type="entry name" value="alpha-D-mannose-specific plant lectins"/>
    <property type="match status" value="1"/>
</dbReference>
<feature type="signal peptide" evidence="22">
    <location>
        <begin position="1"/>
        <end position="22"/>
    </location>
</feature>
<dbReference type="InterPro" id="IPR011009">
    <property type="entry name" value="Kinase-like_dom_sf"/>
</dbReference>
<accession>B9T4Z1</accession>
<evidence type="ECO:0000256" key="3">
    <source>
        <dbReference type="ARBA" id="ARBA00022527"/>
    </source>
</evidence>
<dbReference type="Gene3D" id="1.10.510.10">
    <property type="entry name" value="Transferase(Phosphotransferase) domain 1"/>
    <property type="match status" value="1"/>
</dbReference>
<organism evidence="25 26">
    <name type="scientific">Ricinus communis</name>
    <name type="common">Castor bean</name>
    <dbReference type="NCBI Taxonomy" id="3988"/>
    <lineage>
        <taxon>Eukaryota</taxon>
        <taxon>Viridiplantae</taxon>
        <taxon>Streptophyta</taxon>
        <taxon>Embryophyta</taxon>
        <taxon>Tracheophyta</taxon>
        <taxon>Spermatophyta</taxon>
        <taxon>Magnoliopsida</taxon>
        <taxon>eudicotyledons</taxon>
        <taxon>Gunneridae</taxon>
        <taxon>Pentapetalae</taxon>
        <taxon>rosids</taxon>
        <taxon>fabids</taxon>
        <taxon>Malpighiales</taxon>
        <taxon>Euphorbiaceae</taxon>
        <taxon>Acalyphoideae</taxon>
        <taxon>Acalypheae</taxon>
        <taxon>Ricinus</taxon>
    </lineage>
</organism>
<dbReference type="SMART" id="SM00220">
    <property type="entry name" value="S_TKc"/>
    <property type="match status" value="1"/>
</dbReference>
<evidence type="ECO:0000256" key="2">
    <source>
        <dbReference type="ARBA" id="ARBA00022475"/>
    </source>
</evidence>